<comment type="function">
    <text evidence="11">Required for coenzyme pyrroloquinoline quinone (PQQ) biosynthesis. It is thought that this protein is a protease that cleaves peptides bond in a small peptide (gene pqqA), providing the glutamate and tyrosine residues which are necessary for the synthesis of PQQ.</text>
</comment>
<feature type="domain" description="Coenzyme PQQ synthesis protein F N-terminal lobe" evidence="14">
    <location>
        <begin position="247"/>
        <end position="396"/>
    </location>
</feature>
<evidence type="ECO:0000259" key="16">
    <source>
        <dbReference type="Pfam" id="PF22456"/>
    </source>
</evidence>
<sequence length="797" mass="87224">MSQAASLRLDNGLTVRLQHDAQASEAAALLQVASGSDNEPAQWPGLAHLLEHLLFTGSAGYTGQQRLMSWVPAQSGRLNATTRADRTAYFFSLPASGLEAGLARLVDMLAQPLLASDAIAQETAVIDAEYRLLRQDTPTLTGVAQRHFFHGPPAMQRFQVGSRASFGDDVSRLRQALIDFHQQRYHAGAMTLWLCGPQPLAELETLARRYGASLSGSASASADAAVSLSPCLRARADAAVRATGATQLTLTFALNRWQESDAGWCALLQQLLRDEAEGSLLAQLRAADACDGVSLQEVWRGGGAALIAVCFLPAHPRTDLTAQLEGALRQWLAQLATFTAAQLNHYLQLAQRQYAHKSVLDRLREQAFGFAPPTAVTPEAWQRWLKQLQQAEIGRLWLDESVQGEVTSSAGFEFISAPFHSVPTVSALPLRFWPFPPLAAPSTLPHSAAPLLHLPSSAPAVLTLRPALETPITDPLGYALQAALRALSASLAHQNGRLSVERQQGIWQLQLSGEPVFMLAAMAAIVTQLQAFTPSDASARAWQRERQKEQGDIPVRRLLNRLPGWLLAQQPACAALEKVVWQAALSGGSPTLAQQLARLLSQLPGSVKNAARWLRCDPLAGQRQTLRLSQGDTALLLFCPLTQPGLEAQLAWRMLALIYQPAFFQRLRVEQQIGYVVSCSFHHVADRAGVLFALQSPQCKAADLLIHIQRFLQTMEENIAQLAADELVDKRERLWQRLQPDGDVLERARQALAFPELVSPAARVQLDRLDAPTLLAWHRALCNPIYWWQCAAEPDPV</sequence>
<evidence type="ECO:0000256" key="4">
    <source>
        <dbReference type="ARBA" id="ARBA00015088"/>
    </source>
</evidence>
<evidence type="ECO:0000259" key="15">
    <source>
        <dbReference type="Pfam" id="PF22455"/>
    </source>
</evidence>
<dbReference type="PROSITE" id="PS00143">
    <property type="entry name" value="INSULINASE"/>
    <property type="match status" value="1"/>
</dbReference>
<dbReference type="Pfam" id="PF22455">
    <property type="entry name" value="PqqF_C_3"/>
    <property type="match status" value="1"/>
</dbReference>
<feature type="domain" description="Coenzyme PQQ synthesis protein F C-terminal lobe" evidence="15">
    <location>
        <begin position="463"/>
        <end position="584"/>
    </location>
</feature>
<keyword evidence="8" id="KW-0862">Zinc</keyword>
<gene>
    <name evidence="17" type="primary">pqqF</name>
    <name evidence="17" type="ORF">K6958_01140</name>
</gene>
<dbReference type="PANTHER" id="PTHR43690">
    <property type="entry name" value="NARDILYSIN"/>
    <property type="match status" value="1"/>
</dbReference>
<evidence type="ECO:0000256" key="1">
    <source>
        <dbReference type="ARBA" id="ARBA00001947"/>
    </source>
</evidence>
<dbReference type="RefSeq" id="WP_249892973.1">
    <property type="nucleotide sequence ID" value="NZ_CP082904.1"/>
</dbReference>
<dbReference type="Pfam" id="PF22454">
    <property type="entry name" value="PQQ_syn_pqqF_N_2"/>
    <property type="match status" value="1"/>
</dbReference>
<evidence type="ECO:0000256" key="9">
    <source>
        <dbReference type="ARBA" id="ARBA00022905"/>
    </source>
</evidence>
<dbReference type="InterPro" id="IPR011765">
    <property type="entry name" value="Pept_M16_N"/>
</dbReference>
<dbReference type="InterPro" id="IPR050626">
    <property type="entry name" value="Peptidase_M16"/>
</dbReference>
<dbReference type="GO" id="GO:0016787">
    <property type="term" value="F:hydrolase activity"/>
    <property type="evidence" value="ECO:0007669"/>
    <property type="project" value="UniProtKB-KW"/>
</dbReference>
<organism evidence="17 18">
    <name type="scientific">Mixta hanseatica</name>
    <dbReference type="NCBI Taxonomy" id="2872648"/>
    <lineage>
        <taxon>Bacteria</taxon>
        <taxon>Pseudomonadati</taxon>
        <taxon>Pseudomonadota</taxon>
        <taxon>Gammaproteobacteria</taxon>
        <taxon>Enterobacterales</taxon>
        <taxon>Erwiniaceae</taxon>
        <taxon>Mixta</taxon>
    </lineage>
</organism>
<name>A0ABY4RAL1_9GAMM</name>
<keyword evidence="5" id="KW-0645">Protease</keyword>
<dbReference type="InterPro" id="IPR054734">
    <property type="entry name" value="PqqF-like_C_4"/>
</dbReference>
<keyword evidence="7 17" id="KW-0378">Hydrolase</keyword>
<dbReference type="InterPro" id="IPR054740">
    <property type="entry name" value="PqqF_N_2"/>
</dbReference>
<evidence type="ECO:0000256" key="12">
    <source>
        <dbReference type="ARBA" id="ARBA00030977"/>
    </source>
</evidence>
<feature type="domain" description="Coenzyme PQQ synthesis protein F-like C-terminal lobe" evidence="16">
    <location>
        <begin position="654"/>
        <end position="750"/>
    </location>
</feature>
<dbReference type="Proteomes" id="UP001056635">
    <property type="component" value="Chromosome"/>
</dbReference>
<keyword evidence="9" id="KW-0884">PQQ biosynthesis</keyword>
<comment type="cofactor">
    <cofactor evidence="1">
        <name>Zn(2+)</name>
        <dbReference type="ChEBI" id="CHEBI:29105"/>
    </cofactor>
</comment>
<accession>A0ABY4RAL1</accession>
<evidence type="ECO:0000256" key="10">
    <source>
        <dbReference type="ARBA" id="ARBA00023049"/>
    </source>
</evidence>
<evidence type="ECO:0000256" key="3">
    <source>
        <dbReference type="ARBA" id="ARBA00007261"/>
    </source>
</evidence>
<dbReference type="NCBIfam" id="TIGR02110">
    <property type="entry name" value="PQQ_syn_pqqF"/>
    <property type="match status" value="1"/>
</dbReference>
<dbReference type="Gene3D" id="3.30.830.10">
    <property type="entry name" value="Metalloenzyme, LuxS/M16 peptidase-like"/>
    <property type="match status" value="2"/>
</dbReference>
<dbReference type="InterPro" id="IPR001431">
    <property type="entry name" value="Pept_M16_Zn_BS"/>
</dbReference>
<comment type="similarity">
    <text evidence="3">Belongs to the peptidase M16 family.</text>
</comment>
<reference evidence="17" key="1">
    <citation type="submission" date="2021-09" db="EMBL/GenBank/DDBJ databases">
        <title>First case of bloodstream infection caused by Mixta hanseatica sp. nov., a member of the Erwiniaceae family.</title>
        <authorList>
            <person name="Both A."/>
            <person name="Huang J."/>
            <person name="Wenzel P."/>
            <person name="Aepfelbacher M."/>
            <person name="Rohde H."/>
            <person name="Christner M."/>
            <person name="Hentschke M."/>
        </authorList>
    </citation>
    <scope>NUCLEOTIDE SEQUENCE</scope>
    <source>
        <strain evidence="17">X22927</strain>
    </source>
</reference>
<proteinExistence type="inferred from homology"/>
<comment type="pathway">
    <text evidence="2">Cofactor biosynthesis; pyrroloquinoline quinone biosynthesis.</text>
</comment>
<evidence type="ECO:0000256" key="2">
    <source>
        <dbReference type="ARBA" id="ARBA00004886"/>
    </source>
</evidence>
<evidence type="ECO:0000256" key="11">
    <source>
        <dbReference type="ARBA" id="ARBA00024932"/>
    </source>
</evidence>
<evidence type="ECO:0000256" key="8">
    <source>
        <dbReference type="ARBA" id="ARBA00022833"/>
    </source>
</evidence>
<evidence type="ECO:0000259" key="13">
    <source>
        <dbReference type="Pfam" id="PF00675"/>
    </source>
</evidence>
<keyword evidence="10" id="KW-0482">Metalloprotease</keyword>
<dbReference type="Pfam" id="PF00675">
    <property type="entry name" value="Peptidase_M16"/>
    <property type="match status" value="1"/>
</dbReference>
<evidence type="ECO:0000313" key="18">
    <source>
        <dbReference type="Proteomes" id="UP001056635"/>
    </source>
</evidence>
<keyword evidence="6" id="KW-0479">Metal-binding</keyword>
<dbReference type="Pfam" id="PF22456">
    <property type="entry name" value="PqqF-like_C_4"/>
    <property type="match status" value="1"/>
</dbReference>
<evidence type="ECO:0000256" key="5">
    <source>
        <dbReference type="ARBA" id="ARBA00022670"/>
    </source>
</evidence>
<protein>
    <recommendedName>
        <fullName evidence="4">Coenzyme PQQ synthesis protein F</fullName>
    </recommendedName>
    <alternativeName>
        <fullName evidence="12">Pyrroloquinoline quinone biosynthesis protein F</fullName>
    </alternativeName>
</protein>
<evidence type="ECO:0000313" key="17">
    <source>
        <dbReference type="EMBL" id="UQY44348.1"/>
    </source>
</evidence>
<evidence type="ECO:0000256" key="6">
    <source>
        <dbReference type="ARBA" id="ARBA00022723"/>
    </source>
</evidence>
<dbReference type="InterPro" id="IPR011844">
    <property type="entry name" value="PQQ_synth_PqqF"/>
</dbReference>
<dbReference type="EMBL" id="CP082904">
    <property type="protein sequence ID" value="UQY44348.1"/>
    <property type="molecule type" value="Genomic_DNA"/>
</dbReference>
<dbReference type="PANTHER" id="PTHR43690:SF18">
    <property type="entry name" value="INSULIN-DEGRADING ENZYME-RELATED"/>
    <property type="match status" value="1"/>
</dbReference>
<dbReference type="InterPro" id="IPR011249">
    <property type="entry name" value="Metalloenz_LuxS/M16"/>
</dbReference>
<dbReference type="SUPFAM" id="SSF63411">
    <property type="entry name" value="LuxS/MPP-like metallohydrolase"/>
    <property type="match status" value="2"/>
</dbReference>
<evidence type="ECO:0000256" key="7">
    <source>
        <dbReference type="ARBA" id="ARBA00022801"/>
    </source>
</evidence>
<dbReference type="InterPro" id="IPR054733">
    <property type="entry name" value="PqqF_C_3"/>
</dbReference>
<keyword evidence="18" id="KW-1185">Reference proteome</keyword>
<feature type="domain" description="Peptidase M16 N-terminal" evidence="13">
    <location>
        <begin position="15"/>
        <end position="131"/>
    </location>
</feature>
<evidence type="ECO:0000259" key="14">
    <source>
        <dbReference type="Pfam" id="PF22454"/>
    </source>
</evidence>